<evidence type="ECO:0000259" key="1">
    <source>
        <dbReference type="SMART" id="SM00849"/>
    </source>
</evidence>
<reference evidence="2 3" key="1">
    <citation type="journal article" date="2019" name="Int. J. Syst. Evol. Microbiol.">
        <title>The Global Catalogue of Microorganisms (GCM) 10K type strain sequencing project: providing services to taxonomists for standard genome sequencing and annotation.</title>
        <authorList>
            <consortium name="The Broad Institute Genomics Platform"/>
            <consortium name="The Broad Institute Genome Sequencing Center for Infectious Disease"/>
            <person name="Wu L."/>
            <person name="Ma J."/>
        </authorList>
    </citation>
    <scope>NUCLEOTIDE SEQUENCE [LARGE SCALE GENOMIC DNA]</scope>
    <source>
        <strain evidence="2 3">JCM 3272</strain>
    </source>
</reference>
<sequence>MTVLREIAAGVHVLRHPVLDVNATLVVGGEAALVVDTLSTAEQAQDLLAAVRRVTPLPLLVVNTHHHFDHTMGNMVFAAGGAPIYGHEEAAALIGPALRDRAVLEYPELADGLACTTPVAPGRLVRAADDLDLGDRLVQLRHYGRGHSAGDLVALVPDADLAIAGDLVEESGPPQFDDAYPLEWPDTVATLLAQLGPQAQVVPGHGKVVGPRFVTAQHEQLAALAWLIRDGDRDGAPAERVAAKSPFPQDMALCAVKRGYVQLNMP</sequence>
<gene>
    <name evidence="2" type="ORF">GCM10010170_045670</name>
</gene>
<dbReference type="InterPro" id="IPR036866">
    <property type="entry name" value="RibonucZ/Hydroxyglut_hydro"/>
</dbReference>
<dbReference type="RefSeq" id="WP_344614483.1">
    <property type="nucleotide sequence ID" value="NZ_BAAARV010000033.1"/>
</dbReference>
<accession>A0ABN3GKB8</accession>
<dbReference type="PANTHER" id="PTHR42951">
    <property type="entry name" value="METALLO-BETA-LACTAMASE DOMAIN-CONTAINING"/>
    <property type="match status" value="1"/>
</dbReference>
<evidence type="ECO:0000313" key="3">
    <source>
        <dbReference type="Proteomes" id="UP001501444"/>
    </source>
</evidence>
<dbReference type="Gene3D" id="3.60.15.10">
    <property type="entry name" value="Ribonuclease Z/Hydroxyacylglutathione hydrolase-like"/>
    <property type="match status" value="1"/>
</dbReference>
<dbReference type="InterPro" id="IPR001279">
    <property type="entry name" value="Metallo-B-lactamas"/>
</dbReference>
<dbReference type="CDD" id="cd16282">
    <property type="entry name" value="metallo-hydrolase-like_MBL-fold"/>
    <property type="match status" value="1"/>
</dbReference>
<dbReference type="Proteomes" id="UP001501444">
    <property type="component" value="Unassembled WGS sequence"/>
</dbReference>
<dbReference type="InterPro" id="IPR050855">
    <property type="entry name" value="NDM-1-like"/>
</dbReference>
<comment type="caution">
    <text evidence="2">The sequence shown here is derived from an EMBL/GenBank/DDBJ whole genome shotgun (WGS) entry which is preliminary data.</text>
</comment>
<protein>
    <submittedName>
        <fullName evidence="2">MBL fold metallo-hydrolase</fullName>
    </submittedName>
</protein>
<evidence type="ECO:0000313" key="2">
    <source>
        <dbReference type="EMBL" id="GAA2353949.1"/>
    </source>
</evidence>
<proteinExistence type="predicted"/>
<dbReference type="SUPFAM" id="SSF56281">
    <property type="entry name" value="Metallo-hydrolase/oxidoreductase"/>
    <property type="match status" value="1"/>
</dbReference>
<dbReference type="EMBL" id="BAAARV010000033">
    <property type="protein sequence ID" value="GAA2353949.1"/>
    <property type="molecule type" value="Genomic_DNA"/>
</dbReference>
<keyword evidence="3" id="KW-1185">Reference proteome</keyword>
<dbReference type="Pfam" id="PF00753">
    <property type="entry name" value="Lactamase_B"/>
    <property type="match status" value="1"/>
</dbReference>
<feature type="domain" description="Metallo-beta-lactamase" evidence="1">
    <location>
        <begin position="20"/>
        <end position="205"/>
    </location>
</feature>
<dbReference type="PANTHER" id="PTHR42951:SF4">
    <property type="entry name" value="ACYL-COENZYME A THIOESTERASE MBLAC2"/>
    <property type="match status" value="1"/>
</dbReference>
<name>A0ABN3GKB8_9ACTN</name>
<dbReference type="SMART" id="SM00849">
    <property type="entry name" value="Lactamase_B"/>
    <property type="match status" value="1"/>
</dbReference>
<organism evidence="2 3">
    <name type="scientific">Dactylosporangium salmoneum</name>
    <dbReference type="NCBI Taxonomy" id="53361"/>
    <lineage>
        <taxon>Bacteria</taxon>
        <taxon>Bacillati</taxon>
        <taxon>Actinomycetota</taxon>
        <taxon>Actinomycetes</taxon>
        <taxon>Micromonosporales</taxon>
        <taxon>Micromonosporaceae</taxon>
        <taxon>Dactylosporangium</taxon>
    </lineage>
</organism>